<accession>A0ABR4XPM0</accession>
<evidence type="ECO:0000313" key="1">
    <source>
        <dbReference type="EMBL" id="KGO27570.1"/>
    </source>
</evidence>
<keyword evidence="2" id="KW-1185">Reference proteome</keyword>
<evidence type="ECO:0000313" key="2">
    <source>
        <dbReference type="Proteomes" id="UP000030023"/>
    </source>
</evidence>
<protein>
    <submittedName>
        <fullName evidence="1">Uncharacterized protein</fullName>
    </submittedName>
</protein>
<organism evidence="1 2">
    <name type="scientific">Oenococcus alcoholitolerans</name>
    <dbReference type="NCBI Taxonomy" id="931074"/>
    <lineage>
        <taxon>Bacteria</taxon>
        <taxon>Bacillati</taxon>
        <taxon>Bacillota</taxon>
        <taxon>Bacilli</taxon>
        <taxon>Lactobacillales</taxon>
        <taxon>Lactobacillaceae</taxon>
        <taxon>Oenococcus</taxon>
    </lineage>
</organism>
<dbReference type="Proteomes" id="UP000030023">
    <property type="component" value="Unassembled WGS sequence"/>
</dbReference>
<gene>
    <name evidence="1" type="ORF">Q757_07555</name>
</gene>
<dbReference type="EMBL" id="AXCV01000394">
    <property type="protein sequence ID" value="KGO27570.1"/>
    <property type="molecule type" value="Genomic_DNA"/>
</dbReference>
<sequence length="43" mass="4975">MVSILKDLSKNYQIIYFSANQEQSFDERNIIELKGVNSDAVRP</sequence>
<reference evidence="1 2" key="1">
    <citation type="journal article" date="2014" name="Antonie Van Leeuwenhoek">
        <title>Oenococcus alcoholitolerans sp. nov., a lactic acid bacteria isolated from cachaca and ethanol fermentation processes.</title>
        <authorList>
            <person name="Badotti F."/>
            <person name="Moreira A.P."/>
            <person name="Tonon L.A."/>
            <person name="de Lucena B.T."/>
            <person name="Gomes Fde C."/>
            <person name="Kruger R."/>
            <person name="Thompson C.C."/>
            <person name="de Morais M.A.Jr."/>
            <person name="Rosa C.A."/>
            <person name="Thompson F.L."/>
        </authorList>
    </citation>
    <scope>NUCLEOTIDE SEQUENCE [LARGE SCALE GENOMIC DNA]</scope>
    <source>
        <strain evidence="1 2">UFRJ-M7.2.18</strain>
    </source>
</reference>
<proteinExistence type="predicted"/>
<name>A0ABR4XPM0_9LACO</name>
<comment type="caution">
    <text evidence="1">The sequence shown here is derived from an EMBL/GenBank/DDBJ whole genome shotgun (WGS) entry which is preliminary data.</text>
</comment>